<dbReference type="InterPro" id="IPR029038">
    <property type="entry name" value="MetRS_Zn"/>
</dbReference>
<accession>A0A0A8E423</accession>
<dbReference type="GO" id="GO:0005524">
    <property type="term" value="F:ATP binding"/>
    <property type="evidence" value="ECO:0007669"/>
    <property type="project" value="UniProtKB-KW"/>
</dbReference>
<dbReference type="InterPro" id="IPR014729">
    <property type="entry name" value="Rossmann-like_a/b/a_fold"/>
</dbReference>
<dbReference type="Gene3D" id="3.40.50.620">
    <property type="entry name" value="HUPs"/>
    <property type="match status" value="1"/>
</dbReference>
<evidence type="ECO:0000313" key="9">
    <source>
        <dbReference type="EMBL" id="AJC48965.1"/>
    </source>
</evidence>
<keyword evidence="4 7" id="KW-0648">Protein biosynthesis</keyword>
<comment type="similarity">
    <text evidence="7">Belongs to the class-I aminoacyl-tRNA synthetase family.</text>
</comment>
<dbReference type="Gene3D" id="2.60.120.10">
    <property type="entry name" value="Jelly Rolls"/>
    <property type="match status" value="1"/>
</dbReference>
<keyword evidence="3 7" id="KW-0067">ATP-binding</keyword>
<keyword evidence="1 7" id="KW-0436">Ligase</keyword>
<dbReference type="InterPro" id="IPR011051">
    <property type="entry name" value="RmlC_Cupin_sf"/>
</dbReference>
<keyword evidence="2 7" id="KW-0547">Nucleotide-binding</keyword>
<evidence type="ECO:0000256" key="3">
    <source>
        <dbReference type="ARBA" id="ARBA00022840"/>
    </source>
</evidence>
<dbReference type="GO" id="GO:0004825">
    <property type="term" value="F:methionine-tRNA ligase activity"/>
    <property type="evidence" value="ECO:0007669"/>
    <property type="project" value="UniProtKB-EC"/>
</dbReference>
<name>A0A0A8E423_9GAMM</name>
<comment type="catalytic activity">
    <reaction evidence="6">
        <text>tRNA(Met) + L-methionine + ATP = L-methionyl-tRNA(Met) + AMP + diphosphate</text>
        <dbReference type="Rhea" id="RHEA:13481"/>
        <dbReference type="Rhea" id="RHEA-COMP:9667"/>
        <dbReference type="Rhea" id="RHEA-COMP:9698"/>
        <dbReference type="ChEBI" id="CHEBI:30616"/>
        <dbReference type="ChEBI" id="CHEBI:33019"/>
        <dbReference type="ChEBI" id="CHEBI:57844"/>
        <dbReference type="ChEBI" id="CHEBI:78442"/>
        <dbReference type="ChEBI" id="CHEBI:78530"/>
        <dbReference type="ChEBI" id="CHEBI:456215"/>
        <dbReference type="EC" id="6.1.1.10"/>
    </reaction>
</comment>
<evidence type="ECO:0000256" key="1">
    <source>
        <dbReference type="ARBA" id="ARBA00022598"/>
    </source>
</evidence>
<proteinExistence type="inferred from homology"/>
<reference evidence="9 10" key="1">
    <citation type="submission" date="2014-12" db="EMBL/GenBank/DDBJ databases">
        <title>Complete genome sequence of Francisella guanzhouensis strain 08HL01032 isolated from air-conditioning system in China.</title>
        <authorList>
            <person name="Svensson D."/>
            <person name="Ohrman C."/>
            <person name="Backman S."/>
            <person name="Karlsson E."/>
            <person name="Nilsson E."/>
            <person name="Bystrom M."/>
            <person name="Larkeryd A."/>
            <person name="Stenberg P."/>
            <person name="Scholtz H.C."/>
            <person name="Forsman M."/>
            <person name="Sjodin A."/>
        </authorList>
    </citation>
    <scope>NUCLEOTIDE SEQUENCE [LARGE SCALE GENOMIC DNA]</scope>
    <source>
        <strain evidence="9 10">08HL01032</strain>
    </source>
</reference>
<dbReference type="GO" id="GO:0005829">
    <property type="term" value="C:cytosol"/>
    <property type="evidence" value="ECO:0007669"/>
    <property type="project" value="TreeGrafter"/>
</dbReference>
<dbReference type="InterPro" id="IPR023458">
    <property type="entry name" value="Met-tRNA_ligase_1"/>
</dbReference>
<dbReference type="AlphaFoldDB" id="A0A0A8E423"/>
<evidence type="ECO:0000256" key="2">
    <source>
        <dbReference type="ARBA" id="ARBA00022741"/>
    </source>
</evidence>
<dbReference type="PROSITE" id="PS00178">
    <property type="entry name" value="AA_TRNA_LIGASE_I"/>
    <property type="match status" value="1"/>
</dbReference>
<evidence type="ECO:0000313" key="10">
    <source>
        <dbReference type="Proteomes" id="UP000031104"/>
    </source>
</evidence>
<dbReference type="KEGG" id="fgu:SD28_04615"/>
<protein>
    <recommendedName>
        <fullName evidence="8">Methionyl/Leucyl tRNA synthetase domain-containing protein</fullName>
    </recommendedName>
</protein>
<evidence type="ECO:0000256" key="4">
    <source>
        <dbReference type="ARBA" id="ARBA00022917"/>
    </source>
</evidence>
<dbReference type="PANTHER" id="PTHR45765:SF1">
    <property type="entry name" value="METHIONINE--TRNA LIGASE, CYTOPLASMIC"/>
    <property type="match status" value="1"/>
</dbReference>
<dbReference type="PANTHER" id="PTHR45765">
    <property type="entry name" value="METHIONINE--TRNA LIGASE"/>
    <property type="match status" value="1"/>
</dbReference>
<gene>
    <name evidence="9" type="ORF">SD28_04615</name>
</gene>
<evidence type="ECO:0000259" key="8">
    <source>
        <dbReference type="Pfam" id="PF09334"/>
    </source>
</evidence>
<dbReference type="Pfam" id="PF09334">
    <property type="entry name" value="tRNA-synt_1g"/>
    <property type="match status" value="1"/>
</dbReference>
<dbReference type="Gene3D" id="2.20.28.20">
    <property type="entry name" value="Methionyl-tRNA synthetase, Zn-domain"/>
    <property type="match status" value="1"/>
</dbReference>
<dbReference type="EMBL" id="CP010427">
    <property type="protein sequence ID" value="AJC48965.1"/>
    <property type="molecule type" value="Genomic_DNA"/>
</dbReference>
<keyword evidence="5 7" id="KW-0030">Aminoacyl-tRNA synthetase</keyword>
<dbReference type="RefSeq" id="WP_039124552.1">
    <property type="nucleotide sequence ID" value="NZ_CP010427.1"/>
</dbReference>
<organism evidence="9 10">
    <name type="scientific">Allofrancisella guangzhouensis</name>
    <dbReference type="NCBI Taxonomy" id="594679"/>
    <lineage>
        <taxon>Bacteria</taxon>
        <taxon>Pseudomonadati</taxon>
        <taxon>Pseudomonadota</taxon>
        <taxon>Gammaproteobacteria</taxon>
        <taxon>Thiotrichales</taxon>
        <taxon>Francisellaceae</taxon>
        <taxon>Allofrancisella</taxon>
    </lineage>
</organism>
<dbReference type="InterPro" id="IPR015413">
    <property type="entry name" value="Methionyl/Leucyl_tRNA_Synth"/>
</dbReference>
<dbReference type="GO" id="GO:0006431">
    <property type="term" value="P:methionyl-tRNA aminoacylation"/>
    <property type="evidence" value="ECO:0007669"/>
    <property type="project" value="TreeGrafter"/>
</dbReference>
<evidence type="ECO:0000256" key="5">
    <source>
        <dbReference type="ARBA" id="ARBA00023146"/>
    </source>
</evidence>
<dbReference type="OrthoDB" id="9810191at2"/>
<dbReference type="SUPFAM" id="SSF51182">
    <property type="entry name" value="RmlC-like cupins"/>
    <property type="match status" value="1"/>
</dbReference>
<dbReference type="Proteomes" id="UP000031104">
    <property type="component" value="Chromosome"/>
</dbReference>
<dbReference type="InterPro" id="IPR014710">
    <property type="entry name" value="RmlC-like_jellyroll"/>
</dbReference>
<feature type="domain" description="Methionyl/Leucyl tRNA synthetase" evidence="8">
    <location>
        <begin position="107"/>
        <end position="448"/>
    </location>
</feature>
<dbReference type="SUPFAM" id="SSF52374">
    <property type="entry name" value="Nucleotidylyl transferase"/>
    <property type="match status" value="1"/>
</dbReference>
<dbReference type="STRING" id="594679.SD28_04615"/>
<dbReference type="InterPro" id="IPR001412">
    <property type="entry name" value="aa-tRNA-synth_I_CS"/>
</dbReference>
<keyword evidence="10" id="KW-1185">Reference proteome</keyword>
<evidence type="ECO:0000256" key="7">
    <source>
        <dbReference type="RuleBase" id="RU363039"/>
    </source>
</evidence>
<sequence>MLVNNEVRIPTNANEGSILLKPNEYTRIQNHHDTEIWMIEKGKGLLYSQGQYTNVFKGKVIKFEPFEDHILINTETNDLALKSFWYVNQKDINKAIENKKGKPQKYIVGCAYPTPNGPLHLGHIFGPYIISDVINRFFKKNGVTSFFATGTYGYTNHIEKTSKLLYKETVEKFEESISSSFRKLSLSFDYFLKQFPENKTFLNSLNVFKDFILRKDLVKEKEVLNQFNEKTETFIDESFVEGLCPNCRQLTIAIECENCGMMQDAAKIINPIHSVTKEKLLKRKVKKLYLNFDADYINKIKLYLFSEKNVVFSYLIKQIDQYIENKQLEDIPISVFKTNGTTIYEGQKLSIAAERALRFFDVIKTNEDYDKYLFFCGIDNTFISAIASPYILKKMGIDYTKLPICVINSYTLLNGQKFSTSRNNAIWLEDIKDYNINLLRLYYAKTKNLGNVSFNLGLFKKFCTNTLNLWVSVFSSLKKIVDSINMDKLEAGNWDSQDINFFSYVNNLKEITDREYESFNLEKVFLYYEFFL</sequence>
<dbReference type="HOGENOM" id="CLU_009710_10_1_6"/>
<evidence type="ECO:0000256" key="6">
    <source>
        <dbReference type="ARBA" id="ARBA00047364"/>
    </source>
</evidence>